<dbReference type="AlphaFoldDB" id="A0A1I7DLE7"/>
<dbReference type="PANTHER" id="PTHR43415">
    <property type="entry name" value="SPERMIDINE N(1)-ACETYLTRANSFERASE"/>
    <property type="match status" value="1"/>
</dbReference>
<dbReference type="InterPro" id="IPR000182">
    <property type="entry name" value="GNAT_dom"/>
</dbReference>
<gene>
    <name evidence="2" type="ORF">SAMN05216236_13016</name>
</gene>
<dbReference type="STRING" id="999627.SAMN05216236_13016"/>
<name>A0A1I7DLE7_9RHOB</name>
<evidence type="ECO:0000259" key="1">
    <source>
        <dbReference type="PROSITE" id="PS51186"/>
    </source>
</evidence>
<sequence>MPHDIEFVPYDDTFLSLSWGWLNDPEIKALTMTPDFSRAAQASWYDSLPGRGDYLIWGVMYASRPVGVCGLKGIADGTGEYWGYIGDKTCWGKGVGGRMVGFIEDQARALGLGGIWLRVWDGNSRARGLYEKLGYRLDRHADDVVLLKKPLH</sequence>
<accession>A0A1I7DLE7</accession>
<dbReference type="OrthoDB" id="273614at2"/>
<organism evidence="2 3">
    <name type="scientific">Sedimentitalea nanhaiensis</name>
    <dbReference type="NCBI Taxonomy" id="999627"/>
    <lineage>
        <taxon>Bacteria</taxon>
        <taxon>Pseudomonadati</taxon>
        <taxon>Pseudomonadota</taxon>
        <taxon>Alphaproteobacteria</taxon>
        <taxon>Rhodobacterales</taxon>
        <taxon>Paracoccaceae</taxon>
        <taxon>Sedimentitalea</taxon>
    </lineage>
</organism>
<reference evidence="2 3" key="1">
    <citation type="submission" date="2016-10" db="EMBL/GenBank/DDBJ databases">
        <authorList>
            <person name="de Groot N.N."/>
        </authorList>
    </citation>
    <scope>NUCLEOTIDE SEQUENCE [LARGE SCALE GENOMIC DNA]</scope>
    <source>
        <strain evidence="2 3">CGMCC 1.10959</strain>
    </source>
</reference>
<evidence type="ECO:0000313" key="3">
    <source>
        <dbReference type="Proteomes" id="UP000182466"/>
    </source>
</evidence>
<dbReference type="CDD" id="cd04301">
    <property type="entry name" value="NAT_SF"/>
    <property type="match status" value="1"/>
</dbReference>
<dbReference type="Gene3D" id="3.40.630.30">
    <property type="match status" value="1"/>
</dbReference>
<dbReference type="SUPFAM" id="SSF55729">
    <property type="entry name" value="Acyl-CoA N-acyltransferases (Nat)"/>
    <property type="match status" value="1"/>
</dbReference>
<evidence type="ECO:0000313" key="2">
    <source>
        <dbReference type="EMBL" id="SFU12490.1"/>
    </source>
</evidence>
<dbReference type="PROSITE" id="PS51186">
    <property type="entry name" value="GNAT"/>
    <property type="match status" value="1"/>
</dbReference>
<dbReference type="PANTHER" id="PTHR43415:SF3">
    <property type="entry name" value="GNAT-FAMILY ACETYLTRANSFERASE"/>
    <property type="match status" value="1"/>
</dbReference>
<dbReference type="Pfam" id="PF00583">
    <property type="entry name" value="Acetyltransf_1"/>
    <property type="match status" value="1"/>
</dbReference>
<keyword evidence="3" id="KW-1185">Reference proteome</keyword>
<feature type="domain" description="N-acetyltransferase" evidence="1">
    <location>
        <begin position="5"/>
        <end position="152"/>
    </location>
</feature>
<proteinExistence type="predicted"/>
<keyword evidence="2" id="KW-0808">Transferase</keyword>
<dbReference type="Proteomes" id="UP000182466">
    <property type="component" value="Unassembled WGS sequence"/>
</dbReference>
<dbReference type="GO" id="GO:0016747">
    <property type="term" value="F:acyltransferase activity, transferring groups other than amino-acyl groups"/>
    <property type="evidence" value="ECO:0007669"/>
    <property type="project" value="InterPro"/>
</dbReference>
<dbReference type="InterPro" id="IPR016181">
    <property type="entry name" value="Acyl_CoA_acyltransferase"/>
</dbReference>
<protein>
    <submittedName>
        <fullName evidence="2">Protein N-acetyltransferase, RimJ/RimL family</fullName>
    </submittedName>
</protein>
<dbReference type="RefSeq" id="WP_027260240.1">
    <property type="nucleotide sequence ID" value="NZ_FPAW01000030.1"/>
</dbReference>
<dbReference type="EMBL" id="FPAW01000030">
    <property type="protein sequence ID" value="SFU12490.1"/>
    <property type="molecule type" value="Genomic_DNA"/>
</dbReference>